<proteinExistence type="predicted"/>
<organism evidence="1 2">
    <name type="scientific">Flagellimonas ochracea</name>
    <dbReference type="NCBI Taxonomy" id="2696472"/>
    <lineage>
        <taxon>Bacteria</taxon>
        <taxon>Pseudomonadati</taxon>
        <taxon>Bacteroidota</taxon>
        <taxon>Flavobacteriia</taxon>
        <taxon>Flavobacteriales</taxon>
        <taxon>Flavobacteriaceae</taxon>
        <taxon>Flagellimonas</taxon>
    </lineage>
</organism>
<dbReference type="RefSeq" id="WP_166524841.1">
    <property type="nucleotide sequence ID" value="NZ_JAAABI010000011.1"/>
</dbReference>
<dbReference type="PANTHER" id="PTHR41913:SF1">
    <property type="entry name" value="DUF1684 DOMAIN-CONTAINING PROTEIN"/>
    <property type="match status" value="1"/>
</dbReference>
<dbReference type="AlphaFoldDB" id="A0A964WYP1"/>
<sequence>MRLVLLIGILLQMNTIIGQSYKDSVLEFQSHLNAEYQDSEKSPLEKSDVKKFKGHDFFPIDENFKVKAEFKRVDKAVPFLMKTTTDRLPTYEIYGVATFELNNQKLKLNIYQSHSLRDTEEYKDYLFLPFTDLTNGDETYVGGRFIDLEIPKEDFIIIDFNKAYNPYCAYSPKYSCPIPPKENDLPIHIYAGIKLKPHSK</sequence>
<dbReference type="PANTHER" id="PTHR41913">
    <property type="entry name" value="DUF1684 DOMAIN-CONTAINING PROTEIN"/>
    <property type="match status" value="1"/>
</dbReference>
<gene>
    <name evidence="1" type="ORF">GTQ34_16085</name>
</gene>
<accession>A0A964WYP1</accession>
<comment type="caution">
    <text evidence="1">The sequence shown here is derived from an EMBL/GenBank/DDBJ whole genome shotgun (WGS) entry which is preliminary data.</text>
</comment>
<dbReference type="InterPro" id="IPR012467">
    <property type="entry name" value="DUF1684"/>
</dbReference>
<dbReference type="Pfam" id="PF07920">
    <property type="entry name" value="DUF1684"/>
    <property type="match status" value="1"/>
</dbReference>
<evidence type="ECO:0000313" key="2">
    <source>
        <dbReference type="Proteomes" id="UP000667650"/>
    </source>
</evidence>
<name>A0A964WYP1_9FLAO</name>
<keyword evidence="2" id="KW-1185">Reference proteome</keyword>
<evidence type="ECO:0000313" key="1">
    <source>
        <dbReference type="EMBL" id="NAY93431.1"/>
    </source>
</evidence>
<reference evidence="1" key="1">
    <citation type="submission" date="2020-01" db="EMBL/GenBank/DDBJ databases">
        <title>Muricauda ochracea sp. nov., isolated from a tidal flat of Garorim bay in Korea.</title>
        <authorList>
            <person name="Kim D."/>
            <person name="Yoo Y."/>
            <person name="Kim J.-J."/>
        </authorList>
    </citation>
    <scope>NUCLEOTIDE SEQUENCE</scope>
    <source>
        <strain evidence="1">JGD-17</strain>
    </source>
</reference>
<dbReference type="EMBL" id="JAAABI010000011">
    <property type="protein sequence ID" value="NAY93431.1"/>
    <property type="molecule type" value="Genomic_DNA"/>
</dbReference>
<dbReference type="Proteomes" id="UP000667650">
    <property type="component" value="Unassembled WGS sequence"/>
</dbReference>
<protein>
    <submittedName>
        <fullName evidence="1">DUF1684 domain-containing protein</fullName>
    </submittedName>
</protein>